<name>A0A151JY02_9HYME</name>
<reference evidence="1 2" key="1">
    <citation type="submission" date="2016-03" db="EMBL/GenBank/DDBJ databases">
        <title>Trachymyrmex septentrionalis WGS genome.</title>
        <authorList>
            <person name="Nygaard S."/>
            <person name="Hu H."/>
            <person name="Boomsma J."/>
            <person name="Zhang G."/>
        </authorList>
    </citation>
    <scope>NUCLEOTIDE SEQUENCE [LARGE SCALE GENOMIC DNA]</scope>
    <source>
        <strain evidence="1">Tsep2-gDNA-1</strain>
        <tissue evidence="1">Whole body</tissue>
    </source>
</reference>
<evidence type="ECO:0000313" key="2">
    <source>
        <dbReference type="Proteomes" id="UP000078541"/>
    </source>
</evidence>
<gene>
    <name evidence="1" type="ORF">ALC56_05876</name>
</gene>
<keyword evidence="2" id="KW-1185">Reference proteome</keyword>
<protein>
    <submittedName>
        <fullName evidence="1">Uncharacterized protein</fullName>
    </submittedName>
</protein>
<dbReference type="AlphaFoldDB" id="A0A151JY02"/>
<dbReference type="EMBL" id="KQ981594">
    <property type="protein sequence ID" value="KYN39726.1"/>
    <property type="molecule type" value="Genomic_DNA"/>
</dbReference>
<sequence length="347" mass="38865">ILTNLTPSIPSVKIDKTSLSHLDGLQLVDSHFTQPGSIDLLLGADVYGSVINEDLIKDSPNIPIAQRMVFGWVISGSTIKQSVNNLGNSRRIWFRQFRYIFSSDSEKMFRQIKINLLTVTYGLAYAPFLALRVMAQLLKDERSQFYIASGFRLHKWTNTLHVKWDDILLLIITNKWTSFIKGLQDLLTLVFRWLVSSDESVHTQLICLKAKVAWSFVSEQNPVADLATRGLLPAQLSEKLARLTPFTDSDSVLKVGGHLRALCLDTENWKNLPDDLDVLTFGHFFMGYAPTVVPEPSLEDIPLSPIVLIAAINYKLSLWVRSFGVRKLYCGISSGEESGGAASTTEF</sequence>
<dbReference type="Proteomes" id="UP000078541">
    <property type="component" value="Unassembled WGS sequence"/>
</dbReference>
<accession>A0A151JY02</accession>
<organism evidence="1 2">
    <name type="scientific">Trachymyrmex septentrionalis</name>
    <dbReference type="NCBI Taxonomy" id="34720"/>
    <lineage>
        <taxon>Eukaryota</taxon>
        <taxon>Metazoa</taxon>
        <taxon>Ecdysozoa</taxon>
        <taxon>Arthropoda</taxon>
        <taxon>Hexapoda</taxon>
        <taxon>Insecta</taxon>
        <taxon>Pterygota</taxon>
        <taxon>Neoptera</taxon>
        <taxon>Endopterygota</taxon>
        <taxon>Hymenoptera</taxon>
        <taxon>Apocrita</taxon>
        <taxon>Aculeata</taxon>
        <taxon>Formicoidea</taxon>
        <taxon>Formicidae</taxon>
        <taxon>Myrmicinae</taxon>
        <taxon>Trachymyrmex</taxon>
    </lineage>
</organism>
<feature type="non-terminal residue" evidence="1">
    <location>
        <position position="1"/>
    </location>
</feature>
<evidence type="ECO:0000313" key="1">
    <source>
        <dbReference type="EMBL" id="KYN39726.1"/>
    </source>
</evidence>
<dbReference type="STRING" id="34720.A0A151JY02"/>
<proteinExistence type="predicted"/>